<protein>
    <submittedName>
        <fullName evidence="1">Uncharacterized protein</fullName>
    </submittedName>
</protein>
<name>A0A6V8LAE6_9ACTN</name>
<proteinExistence type="predicted"/>
<keyword evidence="2" id="KW-1185">Reference proteome</keyword>
<gene>
    <name evidence="1" type="ORF">Prum_069660</name>
</gene>
<organism evidence="1 2">
    <name type="scientific">Phytohabitans rumicis</name>
    <dbReference type="NCBI Taxonomy" id="1076125"/>
    <lineage>
        <taxon>Bacteria</taxon>
        <taxon>Bacillati</taxon>
        <taxon>Actinomycetota</taxon>
        <taxon>Actinomycetes</taxon>
        <taxon>Micromonosporales</taxon>
        <taxon>Micromonosporaceae</taxon>
    </lineage>
</organism>
<dbReference type="RefSeq" id="WP_173079982.1">
    <property type="nucleotide sequence ID" value="NZ_BAABJB010000055.1"/>
</dbReference>
<evidence type="ECO:0000313" key="2">
    <source>
        <dbReference type="Proteomes" id="UP000482960"/>
    </source>
</evidence>
<accession>A0A6V8LAE6</accession>
<dbReference type="AlphaFoldDB" id="A0A6V8LAE6"/>
<reference evidence="1 2" key="2">
    <citation type="submission" date="2020-03" db="EMBL/GenBank/DDBJ databases">
        <authorList>
            <person name="Ichikawa N."/>
            <person name="Kimura A."/>
            <person name="Kitahashi Y."/>
            <person name="Uohara A."/>
        </authorList>
    </citation>
    <scope>NUCLEOTIDE SEQUENCE [LARGE SCALE GENOMIC DNA]</scope>
    <source>
        <strain evidence="1 2">NBRC 108638</strain>
    </source>
</reference>
<dbReference type="EMBL" id="BLPG01000001">
    <property type="protein sequence ID" value="GFJ93324.1"/>
    <property type="molecule type" value="Genomic_DNA"/>
</dbReference>
<comment type="caution">
    <text evidence="1">The sequence shown here is derived from an EMBL/GenBank/DDBJ whole genome shotgun (WGS) entry which is preliminary data.</text>
</comment>
<reference evidence="1 2" key="1">
    <citation type="submission" date="2020-03" db="EMBL/GenBank/DDBJ databases">
        <title>Whole genome shotgun sequence of Phytohabitans rumicis NBRC 108638.</title>
        <authorList>
            <person name="Komaki H."/>
            <person name="Tamura T."/>
        </authorList>
    </citation>
    <scope>NUCLEOTIDE SEQUENCE [LARGE SCALE GENOMIC DNA]</scope>
    <source>
        <strain evidence="1 2">NBRC 108638</strain>
    </source>
</reference>
<sequence>MPPTAYTVDTSQRPRWTPAWIGLPDLPAPYPALVATRRRRHTNPIARVSLPVLQRLAGDTIDRWHTDPEPGRLLPVITVHDGAVHILARFGDRDTPVEPLPPDADGLYRIAGPLWPWIVSF</sequence>
<dbReference type="Proteomes" id="UP000482960">
    <property type="component" value="Unassembled WGS sequence"/>
</dbReference>
<evidence type="ECO:0000313" key="1">
    <source>
        <dbReference type="EMBL" id="GFJ93324.1"/>
    </source>
</evidence>